<protein>
    <recommendedName>
        <fullName evidence="3">Lipoprotein</fullName>
    </recommendedName>
</protein>
<dbReference type="Proteomes" id="UP000585050">
    <property type="component" value="Unassembled WGS sequence"/>
</dbReference>
<comment type="caution">
    <text evidence="1">The sequence shown here is derived from an EMBL/GenBank/DDBJ whole genome shotgun (WGS) entry which is preliminary data.</text>
</comment>
<accession>A0A7X8SMT4</accession>
<dbReference type="RefSeq" id="WP_168883719.1">
    <property type="nucleotide sequence ID" value="NZ_JABAIL010000005.1"/>
</dbReference>
<name>A0A7X8SMT4_9BACT</name>
<keyword evidence="2" id="KW-1185">Reference proteome</keyword>
<evidence type="ECO:0000313" key="1">
    <source>
        <dbReference type="EMBL" id="NLR93007.1"/>
    </source>
</evidence>
<dbReference type="PROSITE" id="PS51257">
    <property type="entry name" value="PROKAR_LIPOPROTEIN"/>
    <property type="match status" value="1"/>
</dbReference>
<gene>
    <name evidence="1" type="ORF">HGP29_17475</name>
</gene>
<proteinExistence type="predicted"/>
<sequence>MKLTHLLFILFSVLLFTSCEKESNSQEEEQDGTSIFDFFPDMGIGEEETVEDKTKLETPEIEVDTLVIEEKNIQEKTEIVVEKELLLHEEIEEEDLDTEELPEINEDLVDEQILLDYEFKELGFKFKAIEEVSFKQATVSDKHFDKGLIARFTTTYSYFDVYDMDRSINWSGAGDFAEFGQGFYERSKNVWGGKYGIFAKRRAYTFHAKAMIGEDMNYSNIKKFKSDRELNEEDLVNVKVVFFGRGNFGYRLIYNPEDPYIAKIEKTVEFFTPEAN</sequence>
<reference evidence="1 2" key="1">
    <citation type="submission" date="2020-04" db="EMBL/GenBank/DDBJ databases">
        <title>Flammeovirga sp. SR4, a novel species isolated from seawater.</title>
        <authorList>
            <person name="Wang X."/>
        </authorList>
    </citation>
    <scope>NUCLEOTIDE SEQUENCE [LARGE SCALE GENOMIC DNA]</scope>
    <source>
        <strain evidence="1 2">SR4</strain>
    </source>
</reference>
<evidence type="ECO:0008006" key="3">
    <source>
        <dbReference type="Google" id="ProtNLM"/>
    </source>
</evidence>
<dbReference type="EMBL" id="JABAIL010000005">
    <property type="protein sequence ID" value="NLR93007.1"/>
    <property type="molecule type" value="Genomic_DNA"/>
</dbReference>
<dbReference type="AlphaFoldDB" id="A0A7X8SMT4"/>
<organism evidence="1 2">
    <name type="scientific">Flammeovirga agarivorans</name>
    <dbReference type="NCBI Taxonomy" id="2726742"/>
    <lineage>
        <taxon>Bacteria</taxon>
        <taxon>Pseudomonadati</taxon>
        <taxon>Bacteroidota</taxon>
        <taxon>Cytophagia</taxon>
        <taxon>Cytophagales</taxon>
        <taxon>Flammeovirgaceae</taxon>
        <taxon>Flammeovirga</taxon>
    </lineage>
</organism>
<evidence type="ECO:0000313" key="2">
    <source>
        <dbReference type="Proteomes" id="UP000585050"/>
    </source>
</evidence>